<keyword evidence="2" id="KW-1185">Reference proteome</keyword>
<dbReference type="OrthoDB" id="6491850at2759"/>
<dbReference type="EMBL" id="JABSTR010000008">
    <property type="protein sequence ID" value="KAH9378381.1"/>
    <property type="molecule type" value="Genomic_DNA"/>
</dbReference>
<accession>A0A9J6GSE1</accession>
<dbReference type="VEuPathDB" id="VectorBase:HLOH_063864"/>
<organism evidence="1 2">
    <name type="scientific">Haemaphysalis longicornis</name>
    <name type="common">Bush tick</name>
    <dbReference type="NCBI Taxonomy" id="44386"/>
    <lineage>
        <taxon>Eukaryota</taxon>
        <taxon>Metazoa</taxon>
        <taxon>Ecdysozoa</taxon>
        <taxon>Arthropoda</taxon>
        <taxon>Chelicerata</taxon>
        <taxon>Arachnida</taxon>
        <taxon>Acari</taxon>
        <taxon>Parasitiformes</taxon>
        <taxon>Ixodida</taxon>
        <taxon>Ixodoidea</taxon>
        <taxon>Ixodidae</taxon>
        <taxon>Haemaphysalinae</taxon>
        <taxon>Haemaphysalis</taxon>
    </lineage>
</organism>
<name>A0A9J6GSE1_HAELO</name>
<reference evidence="1 2" key="1">
    <citation type="journal article" date="2020" name="Cell">
        <title>Large-Scale Comparative Analyses of Tick Genomes Elucidate Their Genetic Diversity and Vector Capacities.</title>
        <authorList>
            <consortium name="Tick Genome and Microbiome Consortium (TIGMIC)"/>
            <person name="Jia N."/>
            <person name="Wang J."/>
            <person name="Shi W."/>
            <person name="Du L."/>
            <person name="Sun Y."/>
            <person name="Zhan W."/>
            <person name="Jiang J.F."/>
            <person name="Wang Q."/>
            <person name="Zhang B."/>
            <person name="Ji P."/>
            <person name="Bell-Sakyi L."/>
            <person name="Cui X.M."/>
            <person name="Yuan T.T."/>
            <person name="Jiang B.G."/>
            <person name="Yang W.F."/>
            <person name="Lam T.T."/>
            <person name="Chang Q.C."/>
            <person name="Ding S.J."/>
            <person name="Wang X.J."/>
            <person name="Zhu J.G."/>
            <person name="Ruan X.D."/>
            <person name="Zhao L."/>
            <person name="Wei J.T."/>
            <person name="Ye R.Z."/>
            <person name="Que T.C."/>
            <person name="Du C.H."/>
            <person name="Zhou Y.H."/>
            <person name="Cheng J.X."/>
            <person name="Dai P.F."/>
            <person name="Guo W.B."/>
            <person name="Han X.H."/>
            <person name="Huang E.J."/>
            <person name="Li L.F."/>
            <person name="Wei W."/>
            <person name="Gao Y.C."/>
            <person name="Liu J.Z."/>
            <person name="Shao H.Z."/>
            <person name="Wang X."/>
            <person name="Wang C.C."/>
            <person name="Yang T.C."/>
            <person name="Huo Q.B."/>
            <person name="Li W."/>
            <person name="Chen H.Y."/>
            <person name="Chen S.E."/>
            <person name="Zhou L.G."/>
            <person name="Ni X.B."/>
            <person name="Tian J.H."/>
            <person name="Sheng Y."/>
            <person name="Liu T."/>
            <person name="Pan Y.S."/>
            <person name="Xia L.Y."/>
            <person name="Li J."/>
            <person name="Zhao F."/>
            <person name="Cao W.C."/>
        </authorList>
    </citation>
    <scope>NUCLEOTIDE SEQUENCE [LARGE SCALE GENOMIC DNA]</scope>
    <source>
        <strain evidence="1">HaeL-2018</strain>
    </source>
</reference>
<dbReference type="AlphaFoldDB" id="A0A9J6GSE1"/>
<protein>
    <submittedName>
        <fullName evidence="1">Uncharacterized protein</fullName>
    </submittedName>
</protein>
<evidence type="ECO:0000313" key="1">
    <source>
        <dbReference type="EMBL" id="KAH9378381.1"/>
    </source>
</evidence>
<sequence>MKPNEEQQAKIITQRAYKTALRVPISPSIETLLALGLHNTFQELKGTYIKGDAWRLLEKLKGGTLLCQLSYTE</sequence>
<comment type="caution">
    <text evidence="1">The sequence shown here is derived from an EMBL/GenBank/DDBJ whole genome shotgun (WGS) entry which is preliminary data.</text>
</comment>
<proteinExistence type="predicted"/>
<evidence type="ECO:0000313" key="2">
    <source>
        <dbReference type="Proteomes" id="UP000821853"/>
    </source>
</evidence>
<dbReference type="Proteomes" id="UP000821853">
    <property type="component" value="Unassembled WGS sequence"/>
</dbReference>
<gene>
    <name evidence="1" type="ORF">HPB48_013840</name>
</gene>